<dbReference type="EMBL" id="CYUD01000001">
    <property type="protein sequence ID" value="CUJ86334.1"/>
    <property type="molecule type" value="Genomic_DNA"/>
</dbReference>
<gene>
    <name evidence="1" type="ORF">RUE5091_00454</name>
</gene>
<dbReference type="STRING" id="1715692.RUE5091_00454"/>
<dbReference type="AlphaFoldDB" id="A0A0P1I294"/>
<reference evidence="2" key="1">
    <citation type="submission" date="2015-09" db="EMBL/GenBank/DDBJ databases">
        <authorList>
            <person name="Rodrigo-Torres L."/>
            <person name="Arahal D.R."/>
        </authorList>
    </citation>
    <scope>NUCLEOTIDE SEQUENCE [LARGE SCALE GENOMIC DNA]</scope>
    <source>
        <strain evidence="2">CECT 5091</strain>
    </source>
</reference>
<sequence>MYLHPGLIPVCVSRGDVREEDDAAARFQHREREEKYPVC</sequence>
<dbReference type="Proteomes" id="UP000051260">
    <property type="component" value="Unassembled WGS sequence"/>
</dbReference>
<protein>
    <submittedName>
        <fullName evidence="1">Uncharacterized protein</fullName>
    </submittedName>
</protein>
<keyword evidence="2" id="KW-1185">Reference proteome</keyword>
<proteinExistence type="predicted"/>
<accession>A0A0P1I294</accession>
<evidence type="ECO:0000313" key="2">
    <source>
        <dbReference type="Proteomes" id="UP000051260"/>
    </source>
</evidence>
<evidence type="ECO:0000313" key="1">
    <source>
        <dbReference type="EMBL" id="CUJ86334.1"/>
    </source>
</evidence>
<organism evidence="1 2">
    <name type="scientific">Ruegeria denitrificans</name>
    <dbReference type="NCBI Taxonomy" id="1715692"/>
    <lineage>
        <taxon>Bacteria</taxon>
        <taxon>Pseudomonadati</taxon>
        <taxon>Pseudomonadota</taxon>
        <taxon>Alphaproteobacteria</taxon>
        <taxon>Rhodobacterales</taxon>
        <taxon>Roseobacteraceae</taxon>
        <taxon>Ruegeria</taxon>
    </lineage>
</organism>
<name>A0A0P1I294_9RHOB</name>